<dbReference type="PANTHER" id="PTHR23138:SF142">
    <property type="entry name" value="RAN-BINDING PROTEIN 3B-RELATED"/>
    <property type="match status" value="1"/>
</dbReference>
<protein>
    <recommendedName>
        <fullName evidence="3">RanBD1 domain-containing protein</fullName>
    </recommendedName>
</protein>
<evidence type="ECO:0000313" key="5">
    <source>
        <dbReference type="Proteomes" id="UP001642484"/>
    </source>
</evidence>
<dbReference type="InterPro" id="IPR011993">
    <property type="entry name" value="PH-like_dom_sf"/>
</dbReference>
<reference evidence="4 5" key="1">
    <citation type="submission" date="2024-02" db="EMBL/GenBank/DDBJ databases">
        <authorList>
            <person name="Chen Y."/>
            <person name="Shah S."/>
            <person name="Dougan E. K."/>
            <person name="Thang M."/>
            <person name="Chan C."/>
        </authorList>
    </citation>
    <scope>NUCLEOTIDE SEQUENCE [LARGE SCALE GENOMIC DNA]</scope>
</reference>
<evidence type="ECO:0000313" key="4">
    <source>
        <dbReference type="EMBL" id="CAK9102043.1"/>
    </source>
</evidence>
<comment type="caution">
    <text evidence="4">The sequence shown here is derived from an EMBL/GenBank/DDBJ whole genome shotgun (WGS) entry which is preliminary data.</text>
</comment>
<dbReference type="PROSITE" id="PS50196">
    <property type="entry name" value="RANBD1"/>
    <property type="match status" value="1"/>
</dbReference>
<dbReference type="SUPFAM" id="SSF50729">
    <property type="entry name" value="PH domain-like"/>
    <property type="match status" value="1"/>
</dbReference>
<name>A0ABP0RNX3_9DINO</name>
<dbReference type="Gene3D" id="2.30.29.30">
    <property type="entry name" value="Pleckstrin-homology domain (PH domain)/Phosphotyrosine-binding domain (PTB)"/>
    <property type="match status" value="1"/>
</dbReference>
<dbReference type="Pfam" id="PF00638">
    <property type="entry name" value="Ran_BP1"/>
    <property type="match status" value="1"/>
</dbReference>
<sequence>MQQTKLMTENLREMSQQAPVYVLYFLCPDNTAGEEDEEVIFRADCKLWKLVKLEDGKAEGWRWQERGCGIVHINRHKTSGAGRLVMRMRGVLKLLLNTPIFPTTRYEKVGQKSVRFVGVDTEESQSCHGEARVD</sequence>
<organism evidence="4 5">
    <name type="scientific">Durusdinium trenchii</name>
    <dbReference type="NCBI Taxonomy" id="1381693"/>
    <lineage>
        <taxon>Eukaryota</taxon>
        <taxon>Sar</taxon>
        <taxon>Alveolata</taxon>
        <taxon>Dinophyceae</taxon>
        <taxon>Suessiales</taxon>
        <taxon>Symbiodiniaceae</taxon>
        <taxon>Durusdinium</taxon>
    </lineage>
</organism>
<evidence type="ECO:0000256" key="2">
    <source>
        <dbReference type="ARBA" id="ARBA00023242"/>
    </source>
</evidence>
<dbReference type="EMBL" id="CAXAMN010026306">
    <property type="protein sequence ID" value="CAK9102043.1"/>
    <property type="molecule type" value="Genomic_DNA"/>
</dbReference>
<keyword evidence="5" id="KW-1185">Reference proteome</keyword>
<evidence type="ECO:0000259" key="3">
    <source>
        <dbReference type="PROSITE" id="PS50196"/>
    </source>
</evidence>
<keyword evidence="2" id="KW-0539">Nucleus</keyword>
<accession>A0ABP0RNX3</accession>
<dbReference type="PANTHER" id="PTHR23138">
    <property type="entry name" value="RAN BINDING PROTEIN"/>
    <property type="match status" value="1"/>
</dbReference>
<dbReference type="InterPro" id="IPR000156">
    <property type="entry name" value="Ran_bind_dom"/>
</dbReference>
<feature type="domain" description="RanBD1" evidence="3">
    <location>
        <begin position="16"/>
        <end position="134"/>
    </location>
</feature>
<proteinExistence type="predicted"/>
<dbReference type="SMART" id="SM00160">
    <property type="entry name" value="RanBD"/>
    <property type="match status" value="1"/>
</dbReference>
<evidence type="ECO:0000256" key="1">
    <source>
        <dbReference type="ARBA" id="ARBA00004123"/>
    </source>
</evidence>
<dbReference type="InterPro" id="IPR045255">
    <property type="entry name" value="RanBP1-like"/>
</dbReference>
<gene>
    <name evidence="4" type="ORF">CCMP2556_LOCUS48061</name>
</gene>
<dbReference type="Proteomes" id="UP001642484">
    <property type="component" value="Unassembled WGS sequence"/>
</dbReference>
<comment type="subcellular location">
    <subcellularLocation>
        <location evidence="1">Nucleus</location>
    </subcellularLocation>
</comment>